<reference evidence="1" key="1">
    <citation type="submission" date="2023-06" db="EMBL/GenBank/DDBJ databases">
        <title>Phylogenetic Diversity of Rhizobium strains.</title>
        <authorList>
            <person name="Moura F.T."/>
            <person name="Helene L.C.F."/>
            <person name="Hungria M."/>
        </authorList>
    </citation>
    <scope>NUCLEOTIDE SEQUENCE</scope>
    <source>
        <strain evidence="1">CCGE524</strain>
    </source>
</reference>
<proteinExistence type="predicted"/>
<evidence type="ECO:0008006" key="3">
    <source>
        <dbReference type="Google" id="ProtNLM"/>
    </source>
</evidence>
<dbReference type="RefSeq" id="WP_285882531.1">
    <property type="nucleotide sequence ID" value="NZ_JARFYN010000044.1"/>
</dbReference>
<sequence length="49" mass="5540">MNQFRCWRRSQAVLIGSNGRVQLAHAETDYRKRLAPEAIVEALRASKAA</sequence>
<gene>
    <name evidence="1" type="ORF">PY650_26345</name>
</gene>
<name>A0ABT7KKD1_9HYPH</name>
<evidence type="ECO:0000313" key="2">
    <source>
        <dbReference type="Proteomes" id="UP001172630"/>
    </source>
</evidence>
<comment type="caution">
    <text evidence="1">The sequence shown here is derived from an EMBL/GenBank/DDBJ whole genome shotgun (WGS) entry which is preliminary data.</text>
</comment>
<keyword evidence="2" id="KW-1185">Reference proteome</keyword>
<accession>A0ABT7KKD1</accession>
<dbReference type="EMBL" id="JARFYN010000044">
    <property type="protein sequence ID" value="MDL2409092.1"/>
    <property type="molecule type" value="Genomic_DNA"/>
</dbReference>
<dbReference type="Proteomes" id="UP001172630">
    <property type="component" value="Unassembled WGS sequence"/>
</dbReference>
<protein>
    <recommendedName>
        <fullName evidence="3">Redoxin domain-containing protein</fullName>
    </recommendedName>
</protein>
<organism evidence="1 2">
    <name type="scientific">Rhizobium calliandrae</name>
    <dbReference type="NCBI Taxonomy" id="1312182"/>
    <lineage>
        <taxon>Bacteria</taxon>
        <taxon>Pseudomonadati</taxon>
        <taxon>Pseudomonadota</taxon>
        <taxon>Alphaproteobacteria</taxon>
        <taxon>Hyphomicrobiales</taxon>
        <taxon>Rhizobiaceae</taxon>
        <taxon>Rhizobium/Agrobacterium group</taxon>
        <taxon>Rhizobium</taxon>
    </lineage>
</organism>
<evidence type="ECO:0000313" key="1">
    <source>
        <dbReference type="EMBL" id="MDL2409092.1"/>
    </source>
</evidence>